<reference evidence="4" key="1">
    <citation type="submission" date="2017-05" db="EMBL/GenBank/DDBJ databases">
        <title>Physiological properties and genetic analysis related to exopolysaccharide production of fresh-water unicellular cyanobacterium Aphanothece sacrum, Suizenji Nori, that has been cultured as a food source in Japan.</title>
        <authorList>
            <person name="Kanesaki Y."/>
            <person name="Yoshikawa S."/>
            <person name="Ohki K."/>
        </authorList>
    </citation>
    <scope>NUCLEOTIDE SEQUENCE [LARGE SCALE GENOMIC DNA]</scope>
    <source>
        <strain evidence="4">FPU1</strain>
    </source>
</reference>
<keyword evidence="2" id="KW-0812">Transmembrane</keyword>
<sequence length="386" mass="43733">MSLNNLFIFNSKSKQISPVTNALRTVFWFIFFLILLDTILNLLFPYPSDPLDVSPSQLSRYFDYGRSVEAKVRRQIGPTDQTSSPLSRAGWLNSDERKTLPTQPDSGSTLLLATYGMSFSSQVSEAVKEIDPHVSLRLIAGPTAPPNFSFTAYNLDRKKHNADVVILGVLASSLSGMDAITGMNWNPDVPPSYTFPKYYIKDGNLKSISPEINSLEELRKALKDKQKWQKFVAQMSTYDRFFNSFIFTHNVLDHSSMIRLIRRGWQQKHIESITNKIHTAKGFNPKWDQIPVLKAIIKEFTNTAKADGRVPIVLLLNDQKYDDHLFKILQTTLEENNIIYVSSHKIAPATNLKNFVGDGHFTKEANLKIAQEVLNVINKNLAKPIL</sequence>
<dbReference type="EMBL" id="BDQK01000013">
    <property type="protein sequence ID" value="GBF80746.1"/>
    <property type="molecule type" value="Genomic_DNA"/>
</dbReference>
<organism evidence="3 4">
    <name type="scientific">Aphanothece sacrum FPU1</name>
    <dbReference type="NCBI Taxonomy" id="1920663"/>
    <lineage>
        <taxon>Bacteria</taxon>
        <taxon>Bacillati</taxon>
        <taxon>Cyanobacteriota</taxon>
        <taxon>Cyanophyceae</taxon>
        <taxon>Oscillatoriophycideae</taxon>
        <taxon>Chroococcales</taxon>
        <taxon>Aphanothecaceae</taxon>
        <taxon>Aphanothece</taxon>
    </lineage>
</organism>
<accession>A0A401IHR8</accession>
<feature type="transmembrane region" description="Helical" evidence="2">
    <location>
        <begin position="21"/>
        <end position="44"/>
    </location>
</feature>
<gene>
    <name evidence="3" type="ORF">AsFPU1_2151</name>
</gene>
<feature type="region of interest" description="Disordered" evidence="1">
    <location>
        <begin position="73"/>
        <end position="105"/>
    </location>
</feature>
<name>A0A401IHR8_APHSA</name>
<evidence type="ECO:0000313" key="4">
    <source>
        <dbReference type="Proteomes" id="UP000287247"/>
    </source>
</evidence>
<keyword evidence="2" id="KW-0472">Membrane</keyword>
<dbReference type="AlphaFoldDB" id="A0A401IHR8"/>
<protein>
    <submittedName>
        <fullName evidence="3">Uncharacterized protein</fullName>
    </submittedName>
</protein>
<dbReference type="OrthoDB" id="581480at2"/>
<evidence type="ECO:0000256" key="1">
    <source>
        <dbReference type="SAM" id="MobiDB-lite"/>
    </source>
</evidence>
<keyword evidence="2" id="KW-1133">Transmembrane helix</keyword>
<dbReference type="Proteomes" id="UP000287247">
    <property type="component" value="Unassembled WGS sequence"/>
</dbReference>
<evidence type="ECO:0000256" key="2">
    <source>
        <dbReference type="SAM" id="Phobius"/>
    </source>
</evidence>
<comment type="caution">
    <text evidence="3">The sequence shown here is derived from an EMBL/GenBank/DDBJ whole genome shotgun (WGS) entry which is preliminary data.</text>
</comment>
<evidence type="ECO:0000313" key="3">
    <source>
        <dbReference type="EMBL" id="GBF80746.1"/>
    </source>
</evidence>
<dbReference type="RefSeq" id="WP_124970444.1">
    <property type="nucleotide sequence ID" value="NZ_BDQK01000013.1"/>
</dbReference>
<proteinExistence type="predicted"/>
<keyword evidence="4" id="KW-1185">Reference proteome</keyword>